<feature type="compositionally biased region" description="Low complexity" evidence="1">
    <location>
        <begin position="53"/>
        <end position="114"/>
    </location>
</feature>
<keyword evidence="4" id="KW-1185">Reference proteome</keyword>
<dbReference type="PATRIC" id="fig|1291734.4.peg.880"/>
<feature type="region of interest" description="Disordered" evidence="1">
    <location>
        <begin position="732"/>
        <end position="775"/>
    </location>
</feature>
<dbReference type="Proteomes" id="UP000051804">
    <property type="component" value="Unassembled WGS sequence"/>
</dbReference>
<feature type="domain" description="Mucin binding" evidence="2">
    <location>
        <begin position="488"/>
        <end position="561"/>
    </location>
</feature>
<feature type="region of interest" description="Disordered" evidence="1">
    <location>
        <begin position="1"/>
        <end position="148"/>
    </location>
</feature>
<feature type="domain" description="Mucin binding" evidence="2">
    <location>
        <begin position="335"/>
        <end position="404"/>
    </location>
</feature>
<reference evidence="3 4" key="1">
    <citation type="journal article" date="2015" name="Genome Announc.">
        <title>Expanding the biotechnology potential of lactobacilli through comparative genomics of 213 strains and associated genera.</title>
        <authorList>
            <person name="Sun Z."/>
            <person name="Harris H.M."/>
            <person name="McCann A."/>
            <person name="Guo C."/>
            <person name="Argimon S."/>
            <person name="Zhang W."/>
            <person name="Yang X."/>
            <person name="Jeffery I.B."/>
            <person name="Cooney J.C."/>
            <person name="Kagawa T.F."/>
            <person name="Liu W."/>
            <person name="Song Y."/>
            <person name="Salvetti E."/>
            <person name="Wrobel A."/>
            <person name="Rasinkangas P."/>
            <person name="Parkhill J."/>
            <person name="Rea M.C."/>
            <person name="O'Sullivan O."/>
            <person name="Ritari J."/>
            <person name="Douillard F.P."/>
            <person name="Paul Ross R."/>
            <person name="Yang R."/>
            <person name="Briner A.E."/>
            <person name="Felis G.E."/>
            <person name="de Vos W.M."/>
            <person name="Barrangou R."/>
            <person name="Klaenhammer T.R."/>
            <person name="Caufield P.W."/>
            <person name="Cui Y."/>
            <person name="Zhang H."/>
            <person name="O'Toole P.W."/>
        </authorList>
    </citation>
    <scope>NUCLEOTIDE SEQUENCE [LARGE SCALE GENOMIC DNA]</scope>
    <source>
        <strain evidence="3 4">JCM 17158</strain>
    </source>
</reference>
<evidence type="ECO:0000313" key="4">
    <source>
        <dbReference type="Proteomes" id="UP000051804"/>
    </source>
</evidence>
<dbReference type="InterPro" id="IPR041558">
    <property type="entry name" value="MucBP_2"/>
</dbReference>
<sequence length="842" mass="88420">MSIQGQTTQAATTGTSDNAPATVSTVDTPATVAASQHPTGIATRTSGDFAGQASIPTEAAGGAAASVKLSASSASSEPATAKTAESQAESQAPEAQAPEAQAPEAPAPEAQAPEAPAPEAPAPAAGPSTGGVDETSNGVDPDDQVSPENNTVTLTLKYYDDNQILKPDIASRPPVVLTGQIGQTGTYTVDVPANYQLAPGQPATVSYTFTTDGAVQYIHLVHILTPKQVDTHRYIVYFVQGLQIQPPERVIQTVNWNGKIDTVTGWYLDFVPTQTEYPEQITPVLPGYTPELVNYSGSLPFPPTSIPALPVSKMGFSGQPGDPTNWNIMYVPDMQHATVNFVDKAGNEVIPPQHIQDKTLTKVDHSTINIQAAMDKGYTLYQDGTLGARYDDLTGQDQIYTVVLTPIEKASVTTNLVPHDSTGRLLSPDKPVSYTGKPGDLITTDVELPSVPGYTPDLSNKPQVPEPTRTDHKLTEPDTPITYLADAQTVTVHYLDEQGNQIVTDTLLTGVTDQPINHALIAPNIQEAIAKGYSLVADQTVGAKFDNIADSKAKQNLTIKFVPIEAANSFTPLIPEDPFGNPLKPVNPVTIKGKPGDLISLTQLPKVPGYTPRPGQNLKVPDDPTNPNGPITVIYETTINTADGIRVYTVDKVDDPVSAVTFALQPQGPDGESIGTPIQLVGNPGEPISKKDIPESFAGGYQLIPDQFLTVPNTSRTTVSVLYSQTKSMVDEPPFVISNPAQPGGKPDVSISDGGLPNTQGDPTAPDQNLTGPSTADSTAIALAAPASKGLLSSASQTPGKAVKSGRVLPRTGNAHQSGLVALGAALLALMGFGTLEIRRKA</sequence>
<dbReference type="Gene3D" id="3.10.20.470">
    <property type="match status" value="2"/>
</dbReference>
<evidence type="ECO:0000259" key="2">
    <source>
        <dbReference type="Pfam" id="PF17965"/>
    </source>
</evidence>
<proteinExistence type="predicted"/>
<dbReference type="Pfam" id="PF17965">
    <property type="entry name" value="MucBP_2"/>
    <property type="match status" value="2"/>
</dbReference>
<accession>A0A0R1JSG6</accession>
<protein>
    <recommendedName>
        <fullName evidence="2">Mucin binding domain-containing protein</fullName>
    </recommendedName>
</protein>
<evidence type="ECO:0000256" key="1">
    <source>
        <dbReference type="SAM" id="MobiDB-lite"/>
    </source>
</evidence>
<organism evidence="3 4">
    <name type="scientific">Lacticaseibacillus nasuensis JCM 17158</name>
    <dbReference type="NCBI Taxonomy" id="1291734"/>
    <lineage>
        <taxon>Bacteria</taxon>
        <taxon>Bacillati</taxon>
        <taxon>Bacillota</taxon>
        <taxon>Bacilli</taxon>
        <taxon>Lactobacillales</taxon>
        <taxon>Lactobacillaceae</taxon>
        <taxon>Lacticaseibacillus</taxon>
    </lineage>
</organism>
<feature type="compositionally biased region" description="Low complexity" evidence="1">
    <location>
        <begin position="1"/>
        <end position="15"/>
    </location>
</feature>
<dbReference type="NCBIfam" id="TIGR01167">
    <property type="entry name" value="LPXTG_anchor"/>
    <property type="match status" value="1"/>
</dbReference>
<evidence type="ECO:0000313" key="3">
    <source>
        <dbReference type="EMBL" id="KRK74256.1"/>
    </source>
</evidence>
<feature type="region of interest" description="Disordered" evidence="1">
    <location>
        <begin position="451"/>
        <end position="476"/>
    </location>
</feature>
<dbReference type="STRING" id="1291734.FD02_GL000854"/>
<dbReference type="Gene3D" id="3.10.20.320">
    <property type="entry name" value="Putative peptidoglycan bound protein (lpxtg motif)"/>
    <property type="match status" value="1"/>
</dbReference>
<dbReference type="AlphaFoldDB" id="A0A0R1JSG6"/>
<gene>
    <name evidence="3" type="ORF">FD02_GL000854</name>
</gene>
<feature type="compositionally biased region" description="Polar residues" evidence="1">
    <location>
        <begin position="757"/>
        <end position="775"/>
    </location>
</feature>
<comment type="caution">
    <text evidence="3">The sequence shown here is derived from an EMBL/GenBank/DDBJ whole genome shotgun (WGS) entry which is preliminary data.</text>
</comment>
<feature type="compositionally biased region" description="Polar residues" evidence="1">
    <location>
        <begin position="16"/>
        <end position="46"/>
    </location>
</feature>
<dbReference type="EMBL" id="AZDJ01000001">
    <property type="protein sequence ID" value="KRK74256.1"/>
    <property type="molecule type" value="Genomic_DNA"/>
</dbReference>
<name>A0A0R1JSG6_9LACO</name>